<keyword evidence="1" id="KW-0805">Transcription regulation</keyword>
<gene>
    <name evidence="7" type="ORF">CN311_30155</name>
</gene>
<dbReference type="PANTHER" id="PTHR43280">
    <property type="entry name" value="ARAC-FAMILY TRANSCRIPTIONAL REGULATOR"/>
    <property type="match status" value="1"/>
</dbReference>
<protein>
    <submittedName>
        <fullName evidence="7">AraC family transcriptional regulator</fullName>
    </submittedName>
</protein>
<evidence type="ECO:0000313" key="7">
    <source>
        <dbReference type="EMBL" id="PDQ17413.1"/>
    </source>
</evidence>
<name>A0A2A6F6P8_9HYPH</name>
<dbReference type="PANTHER" id="PTHR43280:SF29">
    <property type="entry name" value="ARAC-FAMILY TRANSCRIPTIONAL REGULATOR"/>
    <property type="match status" value="1"/>
</dbReference>
<evidence type="ECO:0000256" key="3">
    <source>
        <dbReference type="ARBA" id="ARBA00023163"/>
    </source>
</evidence>
<organism evidence="7 8">
    <name type="scientific">Mesorhizobium sanjuanii</name>
    <dbReference type="NCBI Taxonomy" id="2037900"/>
    <lineage>
        <taxon>Bacteria</taxon>
        <taxon>Pseudomonadati</taxon>
        <taxon>Pseudomonadota</taxon>
        <taxon>Alphaproteobacteria</taxon>
        <taxon>Hyphomicrobiales</taxon>
        <taxon>Phyllobacteriaceae</taxon>
        <taxon>Mesorhizobium</taxon>
    </lineage>
</organism>
<evidence type="ECO:0000256" key="5">
    <source>
        <dbReference type="SAM" id="Phobius"/>
    </source>
</evidence>
<dbReference type="GO" id="GO:0003700">
    <property type="term" value="F:DNA-binding transcription factor activity"/>
    <property type="evidence" value="ECO:0007669"/>
    <property type="project" value="InterPro"/>
</dbReference>
<dbReference type="PROSITE" id="PS01124">
    <property type="entry name" value="HTH_ARAC_FAMILY_2"/>
    <property type="match status" value="1"/>
</dbReference>
<dbReference type="InterPro" id="IPR009057">
    <property type="entry name" value="Homeodomain-like_sf"/>
</dbReference>
<keyword evidence="2" id="KW-0238">DNA-binding</keyword>
<dbReference type="Proteomes" id="UP000219182">
    <property type="component" value="Unassembled WGS sequence"/>
</dbReference>
<keyword evidence="3" id="KW-0804">Transcription</keyword>
<dbReference type="AlphaFoldDB" id="A0A2A6F6P8"/>
<keyword evidence="5" id="KW-0812">Transmembrane</keyword>
<keyword evidence="8" id="KW-1185">Reference proteome</keyword>
<feature type="transmembrane region" description="Helical" evidence="5">
    <location>
        <begin position="151"/>
        <end position="171"/>
    </location>
</feature>
<keyword evidence="5" id="KW-1133">Transmembrane helix</keyword>
<feature type="transmembrane region" description="Helical" evidence="5">
    <location>
        <begin position="6"/>
        <end position="22"/>
    </location>
</feature>
<evidence type="ECO:0000313" key="8">
    <source>
        <dbReference type="Proteomes" id="UP000219182"/>
    </source>
</evidence>
<feature type="transmembrane region" description="Helical" evidence="5">
    <location>
        <begin position="113"/>
        <end position="130"/>
    </location>
</feature>
<evidence type="ECO:0000256" key="1">
    <source>
        <dbReference type="ARBA" id="ARBA00023015"/>
    </source>
</evidence>
<dbReference type="InterPro" id="IPR018060">
    <property type="entry name" value="HTH_AraC"/>
</dbReference>
<dbReference type="SMART" id="SM00342">
    <property type="entry name" value="HTH_ARAC"/>
    <property type="match status" value="1"/>
</dbReference>
<proteinExistence type="predicted"/>
<reference evidence="7 8" key="1">
    <citation type="submission" date="2017-09" db="EMBL/GenBank/DDBJ databases">
        <title>Mesorhizobum sanjuanii sp. nov. isolated from nodules of Lotus tenuis in saline-alkaline lowlands of Flooding Pampa.</title>
        <authorList>
            <person name="Sannazzaro A.I."/>
            <person name="Torres Tejerizo G.A."/>
            <person name="Fontana F."/>
            <person name="Cumpa Velazquez L.M."/>
            <person name="Hansen L."/>
            <person name="Pistorio M."/>
            <person name="Estrella M.J."/>
        </authorList>
    </citation>
    <scope>NUCLEOTIDE SEQUENCE [LARGE SCALE GENOMIC DNA]</scope>
    <source>
        <strain evidence="7 8">BSA136</strain>
    </source>
</reference>
<dbReference type="Gene3D" id="1.10.10.60">
    <property type="entry name" value="Homeodomain-like"/>
    <property type="match status" value="1"/>
</dbReference>
<dbReference type="SUPFAM" id="SSF46689">
    <property type="entry name" value="Homeodomain-like"/>
    <property type="match status" value="1"/>
</dbReference>
<feature type="transmembrane region" description="Helical" evidence="5">
    <location>
        <begin position="183"/>
        <end position="203"/>
    </location>
</feature>
<dbReference type="EMBL" id="NWQG01000264">
    <property type="protein sequence ID" value="PDQ17413.1"/>
    <property type="molecule type" value="Genomic_DNA"/>
</dbReference>
<evidence type="ECO:0000256" key="2">
    <source>
        <dbReference type="ARBA" id="ARBA00023125"/>
    </source>
</evidence>
<feature type="transmembrane region" description="Helical" evidence="5">
    <location>
        <begin position="90"/>
        <end position="107"/>
    </location>
</feature>
<feature type="region of interest" description="Disordered" evidence="4">
    <location>
        <begin position="348"/>
        <end position="368"/>
    </location>
</feature>
<keyword evidence="5" id="KW-0472">Membrane</keyword>
<comment type="caution">
    <text evidence="7">The sequence shown here is derived from an EMBL/GenBank/DDBJ whole genome shotgun (WGS) entry which is preliminary data.</text>
</comment>
<feature type="domain" description="HTH araC/xylS-type" evidence="6">
    <location>
        <begin position="245"/>
        <end position="350"/>
    </location>
</feature>
<accession>A0A2A6F6P8</accession>
<dbReference type="GO" id="GO:0043565">
    <property type="term" value="F:sequence-specific DNA binding"/>
    <property type="evidence" value="ECO:0007669"/>
    <property type="project" value="InterPro"/>
</dbReference>
<dbReference type="Pfam" id="PF12833">
    <property type="entry name" value="HTH_18"/>
    <property type="match status" value="1"/>
</dbReference>
<sequence>MPSIPLPFVISLVLLLILVRMIRQGQGKLGLFPLLVAAFAVQATVSGLNWNVGWYPARFIQPVLAAVLPALSFAAFDQLRRKNLAKPSDLWPHLMPACLVAVLVAFWRAPIDIVLFAIDLGYGLALLRVARQGPSALAAVRLSDEWTAHKALVAVALLLIVTAFVDATVSLDLSFGDGRQAQMILTAASVLWLAVAGYAATVADDTRPDTELKGTEEGLAFATSAPLPSRSYTSPVSEDLSEADEVVIRRIDALMAEQHLYRDPDLTLDRLARRAGTPARQISGAINRVHGRNVSQVVNEYRVSDAQRRLVSTRDPVTVVMLESGFGTKSNFNREFQRITGMTPSAYRRVGSERSAAPEAQDGAPVAS</sequence>
<evidence type="ECO:0000256" key="4">
    <source>
        <dbReference type="SAM" id="MobiDB-lite"/>
    </source>
</evidence>
<feature type="transmembrane region" description="Helical" evidence="5">
    <location>
        <begin position="59"/>
        <end position="78"/>
    </location>
</feature>
<evidence type="ECO:0000259" key="6">
    <source>
        <dbReference type="PROSITE" id="PS01124"/>
    </source>
</evidence>
<feature type="transmembrane region" description="Helical" evidence="5">
    <location>
        <begin position="29"/>
        <end position="47"/>
    </location>
</feature>
<dbReference type="RefSeq" id="WP_097577235.1">
    <property type="nucleotide sequence ID" value="NZ_NWQG01000264.1"/>
</dbReference>